<dbReference type="PANTHER" id="PTHR43397:SF1">
    <property type="entry name" value="ERGOTHIONEINE BIOSYNTHESIS PROTEIN 1"/>
    <property type="match status" value="1"/>
</dbReference>
<sequence>MDGLTRDPFREDVLEGLAKPQKAIPSRWLYDEKGSQLFDQITRLPEYYPTRTELGILRERADEMAEAIGPDAVIVEYGAGSLLKIRLLLDALERPAVFVPVDISASHLDAAADELQADYPDLVIQPIASDFMASNLGEALPEAAGRRAGFFPGSTVGNLGDDDICRFLRNARADLGDQACFVIGLDQPKSPDILVPAYDDAQGVTAAFNKNLLVRMNRELGGNIDIGAFAHEARWNGAASRIEMHLTSLKDQSVKVAGETFAFRKGETIHTENSRKIALDAFSALAETAGWALTRHWTDPDGLFAVMLLEAQ</sequence>
<dbReference type="PANTHER" id="PTHR43397">
    <property type="entry name" value="ERGOTHIONEINE BIOSYNTHESIS PROTEIN 1"/>
    <property type="match status" value="1"/>
</dbReference>
<dbReference type="OrthoDB" id="5289726at2"/>
<dbReference type="Gene3D" id="3.40.50.150">
    <property type="entry name" value="Vaccinia Virus protein VP39"/>
    <property type="match status" value="1"/>
</dbReference>
<dbReference type="PIRSF" id="PIRSF018005">
    <property type="entry name" value="UCP018005"/>
    <property type="match status" value="1"/>
</dbReference>
<protein>
    <submittedName>
        <fullName evidence="4">L-histidine N(Alpha)-methyltransferase</fullName>
        <ecNumber evidence="4">2.1.1.44</ecNumber>
    </submittedName>
</protein>
<accession>A0A399RB46</accession>
<dbReference type="EMBL" id="QWFX01000014">
    <property type="protein sequence ID" value="RIJ27135.1"/>
    <property type="molecule type" value="Genomic_DNA"/>
</dbReference>
<dbReference type="NCBIfam" id="TIGR03438">
    <property type="entry name" value="egtD_ergothio"/>
    <property type="match status" value="1"/>
</dbReference>
<dbReference type="InterPro" id="IPR051128">
    <property type="entry name" value="EgtD_Methyltrsf_superfamily"/>
</dbReference>
<dbReference type="InterPro" id="IPR017804">
    <property type="entry name" value="MeTrfase_EgtD-like"/>
</dbReference>
<reference evidence="4 5" key="1">
    <citation type="submission" date="2018-08" db="EMBL/GenBank/DDBJ databases">
        <title>Henriciella mobilis sp. nov., isolated from seawater.</title>
        <authorList>
            <person name="Cheng H."/>
            <person name="Wu Y.-H."/>
            <person name="Xu X.-W."/>
            <person name="Guo L.-L."/>
        </authorList>
    </citation>
    <scope>NUCLEOTIDE SEQUENCE [LARGE SCALE GENOMIC DNA]</scope>
    <source>
        <strain evidence="4 5">JN25</strain>
    </source>
</reference>
<evidence type="ECO:0000256" key="2">
    <source>
        <dbReference type="ARBA" id="ARBA00022679"/>
    </source>
</evidence>
<dbReference type="RefSeq" id="WP_119377249.1">
    <property type="nucleotide sequence ID" value="NZ_QWFX01000014.1"/>
</dbReference>
<evidence type="ECO:0000256" key="1">
    <source>
        <dbReference type="ARBA" id="ARBA00022603"/>
    </source>
</evidence>
<evidence type="ECO:0000313" key="5">
    <source>
        <dbReference type="Proteomes" id="UP000266385"/>
    </source>
</evidence>
<dbReference type="Pfam" id="PF10017">
    <property type="entry name" value="Methyltransf_33"/>
    <property type="match status" value="1"/>
</dbReference>
<comment type="caution">
    <text evidence="4">The sequence shown here is derived from an EMBL/GenBank/DDBJ whole genome shotgun (WGS) entry which is preliminary data.</text>
</comment>
<dbReference type="AlphaFoldDB" id="A0A399RB46"/>
<proteinExistence type="predicted"/>
<dbReference type="GO" id="GO:0052706">
    <property type="term" value="F:L-histidine N(alpha)-methyltransferase activity"/>
    <property type="evidence" value="ECO:0007669"/>
    <property type="project" value="UniProtKB-EC"/>
</dbReference>
<evidence type="ECO:0000313" key="4">
    <source>
        <dbReference type="EMBL" id="RIJ27135.1"/>
    </source>
</evidence>
<gene>
    <name evidence="4" type="primary">egtD</name>
    <name evidence="4" type="ORF">D1223_15000</name>
</gene>
<evidence type="ECO:0000259" key="3">
    <source>
        <dbReference type="Pfam" id="PF10017"/>
    </source>
</evidence>
<dbReference type="InterPro" id="IPR019257">
    <property type="entry name" value="MeTrfase_dom"/>
</dbReference>
<keyword evidence="1 4" id="KW-0489">Methyltransferase</keyword>
<keyword evidence="2 4" id="KW-0808">Transferase</keyword>
<keyword evidence="5" id="KW-1185">Reference proteome</keyword>
<dbReference type="SUPFAM" id="SSF53335">
    <property type="entry name" value="S-adenosyl-L-methionine-dependent methyltransferases"/>
    <property type="match status" value="1"/>
</dbReference>
<dbReference type="GO" id="GO:0032259">
    <property type="term" value="P:methylation"/>
    <property type="evidence" value="ECO:0007669"/>
    <property type="project" value="UniProtKB-KW"/>
</dbReference>
<organism evidence="4 5">
    <name type="scientific">Henriciella mobilis</name>
    <dbReference type="NCBI Taxonomy" id="2305467"/>
    <lineage>
        <taxon>Bacteria</taxon>
        <taxon>Pseudomonadati</taxon>
        <taxon>Pseudomonadota</taxon>
        <taxon>Alphaproteobacteria</taxon>
        <taxon>Hyphomonadales</taxon>
        <taxon>Hyphomonadaceae</taxon>
        <taxon>Henriciella</taxon>
    </lineage>
</organism>
<dbReference type="InterPro" id="IPR029063">
    <property type="entry name" value="SAM-dependent_MTases_sf"/>
</dbReference>
<dbReference type="Proteomes" id="UP000266385">
    <property type="component" value="Unassembled WGS sequence"/>
</dbReference>
<feature type="domain" description="Histidine-specific methyltransferase SAM-dependent" evidence="3">
    <location>
        <begin position="9"/>
        <end position="310"/>
    </location>
</feature>
<dbReference type="InterPro" id="IPR035094">
    <property type="entry name" value="EgtD"/>
</dbReference>
<dbReference type="EC" id="2.1.1.44" evidence="4"/>
<name>A0A399RB46_9PROT</name>